<dbReference type="GO" id="GO:0071880">
    <property type="term" value="P:adenylate cyclase-activating adrenergic receptor signaling pathway"/>
    <property type="evidence" value="ECO:0007669"/>
    <property type="project" value="TreeGrafter"/>
</dbReference>
<evidence type="ECO:0000313" key="13">
    <source>
        <dbReference type="EMBL" id="KAF0304546.1"/>
    </source>
</evidence>
<dbReference type="Gene3D" id="1.20.1070.10">
    <property type="entry name" value="Rhodopsin 7-helix transmembrane proteins"/>
    <property type="match status" value="1"/>
</dbReference>
<evidence type="ECO:0000259" key="12">
    <source>
        <dbReference type="PROSITE" id="PS50262"/>
    </source>
</evidence>
<dbReference type="GO" id="GO:0004937">
    <property type="term" value="F:alpha1-adrenergic receptor activity"/>
    <property type="evidence" value="ECO:0007669"/>
    <property type="project" value="TreeGrafter"/>
</dbReference>
<dbReference type="GO" id="GO:0005886">
    <property type="term" value="C:plasma membrane"/>
    <property type="evidence" value="ECO:0007669"/>
    <property type="project" value="UniProtKB-SubCell"/>
</dbReference>
<evidence type="ECO:0000313" key="14">
    <source>
        <dbReference type="Proteomes" id="UP000440578"/>
    </source>
</evidence>
<comment type="subcellular location">
    <subcellularLocation>
        <location evidence="1">Cell membrane</location>
        <topology evidence="1">Multi-pass membrane protein</topology>
    </subcellularLocation>
</comment>
<keyword evidence="3" id="KW-1003">Cell membrane</keyword>
<evidence type="ECO:0000256" key="6">
    <source>
        <dbReference type="ARBA" id="ARBA00023040"/>
    </source>
</evidence>
<feature type="transmembrane region" description="Helical" evidence="11">
    <location>
        <begin position="287"/>
        <end position="305"/>
    </location>
</feature>
<organism evidence="13 14">
    <name type="scientific">Amphibalanus amphitrite</name>
    <name type="common">Striped barnacle</name>
    <name type="synonym">Balanus amphitrite</name>
    <dbReference type="NCBI Taxonomy" id="1232801"/>
    <lineage>
        <taxon>Eukaryota</taxon>
        <taxon>Metazoa</taxon>
        <taxon>Ecdysozoa</taxon>
        <taxon>Arthropoda</taxon>
        <taxon>Crustacea</taxon>
        <taxon>Multicrustacea</taxon>
        <taxon>Cirripedia</taxon>
        <taxon>Thoracica</taxon>
        <taxon>Thoracicalcarea</taxon>
        <taxon>Balanomorpha</taxon>
        <taxon>Balanoidea</taxon>
        <taxon>Balanidae</taxon>
        <taxon>Amphibalaninae</taxon>
        <taxon>Amphibalanus</taxon>
    </lineage>
</organism>
<evidence type="ECO:0000256" key="9">
    <source>
        <dbReference type="ARBA" id="ARBA00023224"/>
    </source>
</evidence>
<keyword evidence="9 10" id="KW-0807">Transducer</keyword>
<feature type="domain" description="G-protein coupled receptors family 1 profile" evidence="12">
    <location>
        <begin position="51"/>
        <end position="320"/>
    </location>
</feature>
<dbReference type="InterPro" id="IPR000276">
    <property type="entry name" value="GPCR_Rhodpsn"/>
</dbReference>
<evidence type="ECO:0000256" key="11">
    <source>
        <dbReference type="SAM" id="Phobius"/>
    </source>
</evidence>
<keyword evidence="14" id="KW-1185">Reference proteome</keyword>
<dbReference type="OrthoDB" id="5977853at2759"/>
<dbReference type="GO" id="GO:0007204">
    <property type="term" value="P:positive regulation of cytosolic calcium ion concentration"/>
    <property type="evidence" value="ECO:0007669"/>
    <property type="project" value="TreeGrafter"/>
</dbReference>
<proteinExistence type="inferred from homology"/>
<sequence>MEWSTASWAALNASLPPPLGEEAAVSAGPALCLSVAKSVLLGLVVALTIGGNTLVLLALVRSRSLRDSTAYLIGSLAVADLLLGLAVLPFSAVLEVSGRWYFGAAFCAVWAAADVLCCTASILSLCVISVDRYIGVTRPLGHAHIMSGRRTMALNGLVWAVSLAISIGPLVGWRGPPDASGQRCTVNGEVGYVLFSVLGSFYLPMLVILCVYWRIYRAVVRETRCWQNGLKVTDSQVALRVHRGGRRPSDDSGCSAADETRCTDLERSAVGSRLQSKFRVQTRAAKTLGIVVGVFLLCWFPFFFIHPLSEWLGVGTGGPY</sequence>
<dbReference type="PROSITE" id="PS50262">
    <property type="entry name" value="G_PROTEIN_RECEP_F1_2"/>
    <property type="match status" value="1"/>
</dbReference>
<dbReference type="Proteomes" id="UP000440578">
    <property type="component" value="Unassembled WGS sequence"/>
</dbReference>
<gene>
    <name evidence="13" type="primary">ADRA1A</name>
    <name evidence="13" type="ORF">FJT64_002741</name>
</gene>
<comment type="caution">
    <text evidence="13">The sequence shown here is derived from an EMBL/GenBank/DDBJ whole genome shotgun (WGS) entry which is preliminary data.</text>
</comment>
<name>A0A6A4WB74_AMPAM</name>
<accession>A0A6A4WB74</accession>
<keyword evidence="6 10" id="KW-0297">G-protein coupled receptor</keyword>
<feature type="transmembrane region" description="Helical" evidence="11">
    <location>
        <begin position="100"/>
        <end position="130"/>
    </location>
</feature>
<evidence type="ECO:0000256" key="5">
    <source>
        <dbReference type="ARBA" id="ARBA00022989"/>
    </source>
</evidence>
<dbReference type="AlphaFoldDB" id="A0A6A4WB74"/>
<keyword evidence="7 11" id="KW-0472">Membrane</keyword>
<evidence type="ECO:0000256" key="1">
    <source>
        <dbReference type="ARBA" id="ARBA00004651"/>
    </source>
</evidence>
<dbReference type="PROSITE" id="PS00237">
    <property type="entry name" value="G_PROTEIN_RECEP_F1_1"/>
    <property type="match status" value="1"/>
</dbReference>
<keyword evidence="5 11" id="KW-1133">Transmembrane helix</keyword>
<reference evidence="13 14" key="1">
    <citation type="submission" date="2019-07" db="EMBL/GenBank/DDBJ databases">
        <title>Draft genome assembly of a fouling barnacle, Amphibalanus amphitrite (Darwin, 1854): The first reference genome for Thecostraca.</title>
        <authorList>
            <person name="Kim W."/>
        </authorList>
    </citation>
    <scope>NUCLEOTIDE SEQUENCE [LARGE SCALE GENOMIC DNA]</scope>
    <source>
        <strain evidence="13">SNU_AA5</strain>
        <tissue evidence="13">Soma without cirri and trophi</tissue>
    </source>
</reference>
<dbReference type="PRINTS" id="PR00237">
    <property type="entry name" value="GPCRRHODOPSN"/>
</dbReference>
<feature type="transmembrane region" description="Helical" evidence="11">
    <location>
        <begin position="151"/>
        <end position="172"/>
    </location>
</feature>
<keyword evidence="8 10" id="KW-0675">Receptor</keyword>
<dbReference type="InterPro" id="IPR017452">
    <property type="entry name" value="GPCR_Rhodpsn_7TM"/>
</dbReference>
<evidence type="ECO:0000256" key="2">
    <source>
        <dbReference type="ARBA" id="ARBA00010663"/>
    </source>
</evidence>
<dbReference type="SUPFAM" id="SSF81321">
    <property type="entry name" value="Family A G protein-coupled receptor-like"/>
    <property type="match status" value="1"/>
</dbReference>
<dbReference type="Pfam" id="PF00001">
    <property type="entry name" value="7tm_1"/>
    <property type="match status" value="1"/>
</dbReference>
<dbReference type="GO" id="GO:0007267">
    <property type="term" value="P:cell-cell signaling"/>
    <property type="evidence" value="ECO:0007669"/>
    <property type="project" value="TreeGrafter"/>
</dbReference>
<feature type="transmembrane region" description="Helical" evidence="11">
    <location>
        <begin position="71"/>
        <end position="94"/>
    </location>
</feature>
<comment type="similarity">
    <text evidence="2 10">Belongs to the G-protein coupled receptor 1 family.</text>
</comment>
<dbReference type="EMBL" id="VIIS01000836">
    <property type="protein sequence ID" value="KAF0304546.1"/>
    <property type="molecule type" value="Genomic_DNA"/>
</dbReference>
<dbReference type="PANTHER" id="PTHR24248">
    <property type="entry name" value="ADRENERGIC RECEPTOR-RELATED G-PROTEIN COUPLED RECEPTOR"/>
    <property type="match status" value="1"/>
</dbReference>
<protein>
    <submittedName>
        <fullName evidence="13">Alpha-1A adrenergic receptor</fullName>
    </submittedName>
</protein>
<evidence type="ECO:0000256" key="8">
    <source>
        <dbReference type="ARBA" id="ARBA00023170"/>
    </source>
</evidence>
<feature type="transmembrane region" description="Helical" evidence="11">
    <location>
        <begin position="39"/>
        <end position="59"/>
    </location>
</feature>
<dbReference type="GO" id="GO:0007200">
    <property type="term" value="P:phospholipase C-activating G protein-coupled receptor signaling pathway"/>
    <property type="evidence" value="ECO:0007669"/>
    <property type="project" value="TreeGrafter"/>
</dbReference>
<evidence type="ECO:0000256" key="4">
    <source>
        <dbReference type="ARBA" id="ARBA00022692"/>
    </source>
</evidence>
<evidence type="ECO:0000256" key="10">
    <source>
        <dbReference type="RuleBase" id="RU000688"/>
    </source>
</evidence>
<evidence type="ECO:0000256" key="7">
    <source>
        <dbReference type="ARBA" id="ARBA00023136"/>
    </source>
</evidence>
<feature type="transmembrane region" description="Helical" evidence="11">
    <location>
        <begin position="192"/>
        <end position="215"/>
    </location>
</feature>
<dbReference type="GO" id="GO:0043410">
    <property type="term" value="P:positive regulation of MAPK cascade"/>
    <property type="evidence" value="ECO:0007669"/>
    <property type="project" value="TreeGrafter"/>
</dbReference>
<evidence type="ECO:0000256" key="3">
    <source>
        <dbReference type="ARBA" id="ARBA00022475"/>
    </source>
</evidence>
<dbReference type="PANTHER" id="PTHR24248:SF72">
    <property type="entry name" value="G-PROTEIN COUPLED RECEPTORS FAMILY 1 PROFILE DOMAIN-CONTAINING PROTEIN"/>
    <property type="match status" value="1"/>
</dbReference>
<keyword evidence="4 10" id="KW-0812">Transmembrane</keyword>